<keyword evidence="4" id="KW-0808">Transferase</keyword>
<dbReference type="GO" id="GO:0006310">
    <property type="term" value="P:DNA recombination"/>
    <property type="evidence" value="ECO:0007669"/>
    <property type="project" value="UniProtKB-KW"/>
</dbReference>
<dbReference type="EC" id="6.5.1.1" evidence="2"/>
<dbReference type="InterPro" id="IPR014145">
    <property type="entry name" value="LigD_pol_dom"/>
</dbReference>
<dbReference type="GO" id="GO:0003910">
    <property type="term" value="F:DNA ligase (ATP) activity"/>
    <property type="evidence" value="ECO:0007669"/>
    <property type="project" value="UniProtKB-EC"/>
</dbReference>
<keyword evidence="14" id="KW-0238">DNA-binding</keyword>
<dbReference type="PROSITE" id="PS50160">
    <property type="entry name" value="DNA_LIGASE_A3"/>
    <property type="match status" value="1"/>
</dbReference>
<keyword evidence="15" id="KW-0233">DNA recombination</keyword>
<evidence type="ECO:0000256" key="9">
    <source>
        <dbReference type="ARBA" id="ARBA00022763"/>
    </source>
</evidence>
<dbReference type="Gene3D" id="2.40.50.140">
    <property type="entry name" value="Nucleic acid-binding proteins"/>
    <property type="match status" value="1"/>
</dbReference>
<evidence type="ECO:0000256" key="10">
    <source>
        <dbReference type="ARBA" id="ARBA00022801"/>
    </source>
</evidence>
<evidence type="ECO:0000256" key="19">
    <source>
        <dbReference type="ARBA" id="ARBA00029943"/>
    </source>
</evidence>
<dbReference type="RefSeq" id="WP_091185397.1">
    <property type="nucleotide sequence ID" value="NZ_FNRY01000001.1"/>
</dbReference>
<name>A0A1H4Q374_9MICO</name>
<dbReference type="InterPro" id="IPR014146">
    <property type="entry name" value="LigD_ligase_dom"/>
</dbReference>
<keyword evidence="5" id="KW-0548">Nucleotidyltransferase</keyword>
<dbReference type="GO" id="GO:0005524">
    <property type="term" value="F:ATP binding"/>
    <property type="evidence" value="ECO:0007669"/>
    <property type="project" value="UniProtKB-KW"/>
</dbReference>
<evidence type="ECO:0000256" key="11">
    <source>
        <dbReference type="ARBA" id="ARBA00022839"/>
    </source>
</evidence>
<dbReference type="InterPro" id="IPR012340">
    <property type="entry name" value="NA-bd_OB-fold"/>
</dbReference>
<evidence type="ECO:0000256" key="16">
    <source>
        <dbReference type="ARBA" id="ARBA00023204"/>
    </source>
</evidence>
<dbReference type="InterPro" id="IPR014144">
    <property type="entry name" value="LigD_PE_domain"/>
</dbReference>
<dbReference type="Pfam" id="PF01068">
    <property type="entry name" value="DNA_ligase_A_M"/>
    <property type="match status" value="1"/>
</dbReference>
<comment type="cofactor">
    <cofactor evidence="1">
        <name>Mn(2+)</name>
        <dbReference type="ChEBI" id="CHEBI:29035"/>
    </cofactor>
</comment>
<reference evidence="25 26" key="1">
    <citation type="submission" date="2016-10" db="EMBL/GenBank/DDBJ databases">
        <authorList>
            <person name="de Groot N.N."/>
        </authorList>
    </citation>
    <scope>NUCLEOTIDE SEQUENCE [LARGE SCALE GENOMIC DNA]</scope>
    <source>
        <strain evidence="25 26">DSM 21799</strain>
    </source>
</reference>
<dbReference type="Pfam" id="PF04679">
    <property type="entry name" value="DNA_ligase_A_C"/>
    <property type="match status" value="1"/>
</dbReference>
<keyword evidence="7" id="KW-0479">Metal-binding</keyword>
<keyword evidence="12" id="KW-0067">ATP-binding</keyword>
<dbReference type="SUPFAM" id="SSF50249">
    <property type="entry name" value="Nucleic acid-binding proteins"/>
    <property type="match status" value="1"/>
</dbReference>
<feature type="region of interest" description="Disordered" evidence="23">
    <location>
        <begin position="462"/>
        <end position="518"/>
    </location>
</feature>
<dbReference type="AlphaFoldDB" id="A0A1H4Q374"/>
<dbReference type="CDD" id="cd07906">
    <property type="entry name" value="Adenylation_DNA_ligase_LigD_LigC"/>
    <property type="match status" value="1"/>
</dbReference>
<keyword evidence="26" id="KW-1185">Reference proteome</keyword>
<dbReference type="NCBIfam" id="TIGR02778">
    <property type="entry name" value="ligD_pol"/>
    <property type="match status" value="1"/>
</dbReference>
<evidence type="ECO:0000313" key="25">
    <source>
        <dbReference type="EMBL" id="SEC13862.1"/>
    </source>
</evidence>
<dbReference type="InterPro" id="IPR012309">
    <property type="entry name" value="DNA_ligase_ATP-dep_C"/>
</dbReference>
<dbReference type="InterPro" id="IPR052171">
    <property type="entry name" value="NHEJ_LigD"/>
</dbReference>
<keyword evidence="3 25" id="KW-0436">Ligase</keyword>
<feature type="domain" description="ATP-dependent DNA ligase family profile" evidence="24">
    <location>
        <begin position="617"/>
        <end position="737"/>
    </location>
</feature>
<keyword evidence="6" id="KW-0540">Nuclease</keyword>
<gene>
    <name evidence="25" type="ORF">SAMN04489806_2693</name>
</gene>
<evidence type="ECO:0000256" key="8">
    <source>
        <dbReference type="ARBA" id="ARBA00022741"/>
    </source>
</evidence>
<keyword evidence="16" id="KW-0234">DNA repair</keyword>
<proteinExistence type="inferred from homology"/>
<dbReference type="GO" id="GO:0006281">
    <property type="term" value="P:DNA repair"/>
    <property type="evidence" value="ECO:0007669"/>
    <property type="project" value="UniProtKB-KW"/>
</dbReference>
<keyword evidence="8" id="KW-0547">Nucleotide-binding</keyword>
<evidence type="ECO:0000259" key="24">
    <source>
        <dbReference type="PROSITE" id="PS50160"/>
    </source>
</evidence>
<keyword evidence="11" id="KW-0269">Exonuclease</keyword>
<keyword evidence="18" id="KW-0511">Multifunctional enzyme</keyword>
<comment type="similarity">
    <text evidence="22">In the N-terminal section; belongs to the LigD polymerase family.</text>
</comment>
<evidence type="ECO:0000256" key="18">
    <source>
        <dbReference type="ARBA" id="ARBA00023268"/>
    </source>
</evidence>
<comment type="similarity">
    <text evidence="21">In the C-terminal section; belongs to the ATP-dependent DNA ligase family.</text>
</comment>
<dbReference type="CDD" id="cd04863">
    <property type="entry name" value="MtLigD_Pol_like"/>
    <property type="match status" value="1"/>
</dbReference>
<dbReference type="PANTHER" id="PTHR42705:SF2">
    <property type="entry name" value="BIFUNCTIONAL NON-HOMOLOGOUS END JOINING PROTEIN LIGD"/>
    <property type="match status" value="1"/>
</dbReference>
<dbReference type="InterPro" id="IPR012310">
    <property type="entry name" value="DNA_ligase_ATP-dep_cent"/>
</dbReference>
<dbReference type="InterPro" id="IPR016059">
    <property type="entry name" value="DNA_ligase_ATP-dep_CS"/>
</dbReference>
<feature type="compositionally biased region" description="Basic and acidic residues" evidence="23">
    <location>
        <begin position="500"/>
        <end position="509"/>
    </location>
</feature>
<feature type="compositionally biased region" description="Low complexity" evidence="23">
    <location>
        <begin position="479"/>
        <end position="499"/>
    </location>
</feature>
<evidence type="ECO:0000256" key="22">
    <source>
        <dbReference type="ARBA" id="ARBA00049990"/>
    </source>
</evidence>
<dbReference type="NCBIfam" id="TIGR02777">
    <property type="entry name" value="LigD_PE_dom"/>
    <property type="match status" value="1"/>
</dbReference>
<dbReference type="GO" id="GO:0003887">
    <property type="term" value="F:DNA-directed DNA polymerase activity"/>
    <property type="evidence" value="ECO:0007669"/>
    <property type="project" value="UniProtKB-KW"/>
</dbReference>
<protein>
    <recommendedName>
        <fullName evidence="2">DNA ligase (ATP)</fullName>
        <ecNumber evidence="2">6.5.1.1</ecNumber>
    </recommendedName>
    <alternativeName>
        <fullName evidence="19">NHEJ DNA polymerase</fullName>
    </alternativeName>
</protein>
<evidence type="ECO:0000256" key="15">
    <source>
        <dbReference type="ARBA" id="ARBA00023172"/>
    </source>
</evidence>
<keyword evidence="9" id="KW-0227">DNA damage</keyword>
<evidence type="ECO:0000256" key="4">
    <source>
        <dbReference type="ARBA" id="ARBA00022679"/>
    </source>
</evidence>
<keyword evidence="13" id="KW-0239">DNA-directed DNA polymerase</keyword>
<evidence type="ECO:0000256" key="6">
    <source>
        <dbReference type="ARBA" id="ARBA00022722"/>
    </source>
</evidence>
<evidence type="ECO:0000256" key="17">
    <source>
        <dbReference type="ARBA" id="ARBA00023211"/>
    </source>
</evidence>
<dbReference type="GO" id="GO:0046872">
    <property type="term" value="F:metal ion binding"/>
    <property type="evidence" value="ECO:0007669"/>
    <property type="project" value="UniProtKB-KW"/>
</dbReference>
<dbReference type="CDD" id="cd07971">
    <property type="entry name" value="OBF_DNA_ligase_LigD"/>
    <property type="match status" value="1"/>
</dbReference>
<evidence type="ECO:0000313" key="26">
    <source>
        <dbReference type="Proteomes" id="UP000199183"/>
    </source>
</evidence>
<evidence type="ECO:0000256" key="2">
    <source>
        <dbReference type="ARBA" id="ARBA00012727"/>
    </source>
</evidence>
<dbReference type="Gene3D" id="3.30.470.30">
    <property type="entry name" value="DNA ligase/mRNA capping enzyme"/>
    <property type="match status" value="1"/>
</dbReference>
<accession>A0A1H4Q374</accession>
<evidence type="ECO:0000256" key="5">
    <source>
        <dbReference type="ARBA" id="ARBA00022695"/>
    </source>
</evidence>
<dbReference type="Proteomes" id="UP000199183">
    <property type="component" value="Unassembled WGS sequence"/>
</dbReference>
<evidence type="ECO:0000256" key="1">
    <source>
        <dbReference type="ARBA" id="ARBA00001936"/>
    </source>
</evidence>
<dbReference type="Gene3D" id="3.30.1490.70">
    <property type="match status" value="1"/>
</dbReference>
<dbReference type="GO" id="GO:0004527">
    <property type="term" value="F:exonuclease activity"/>
    <property type="evidence" value="ECO:0007669"/>
    <property type="project" value="UniProtKB-KW"/>
</dbReference>
<organism evidence="25 26">
    <name type="scientific">Paramicrobacterium humi</name>
    <dbReference type="NCBI Taxonomy" id="640635"/>
    <lineage>
        <taxon>Bacteria</taxon>
        <taxon>Bacillati</taxon>
        <taxon>Actinomycetota</taxon>
        <taxon>Actinomycetes</taxon>
        <taxon>Micrococcales</taxon>
        <taxon>Microbacteriaceae</taxon>
        <taxon>Paramicrobacterium</taxon>
    </lineage>
</organism>
<dbReference type="PROSITE" id="PS00697">
    <property type="entry name" value="DNA_LIGASE_A1"/>
    <property type="match status" value="1"/>
</dbReference>
<comment type="catalytic activity">
    <reaction evidence="20">
        <text>ATP + (deoxyribonucleotide)n-3'-hydroxyl + 5'-phospho-(deoxyribonucleotide)m = (deoxyribonucleotide)n+m + AMP + diphosphate.</text>
        <dbReference type="EC" id="6.5.1.1"/>
    </reaction>
</comment>
<dbReference type="EMBL" id="FNRY01000001">
    <property type="protein sequence ID" value="SEC13862.1"/>
    <property type="molecule type" value="Genomic_DNA"/>
</dbReference>
<dbReference type="GO" id="GO:0003677">
    <property type="term" value="F:DNA binding"/>
    <property type="evidence" value="ECO:0007669"/>
    <property type="project" value="UniProtKB-KW"/>
</dbReference>
<dbReference type="NCBIfam" id="NF007210">
    <property type="entry name" value="PRK09632.1"/>
    <property type="match status" value="1"/>
</dbReference>
<dbReference type="Gene3D" id="3.90.920.10">
    <property type="entry name" value="DNA primase, PRIM domain"/>
    <property type="match status" value="1"/>
</dbReference>
<evidence type="ECO:0000256" key="21">
    <source>
        <dbReference type="ARBA" id="ARBA00049981"/>
    </source>
</evidence>
<keyword evidence="10" id="KW-0378">Hydrolase</keyword>
<dbReference type="STRING" id="640635.SAMN04489806_2693"/>
<dbReference type="SUPFAM" id="SSF56091">
    <property type="entry name" value="DNA ligase/mRNA capping enzyme, catalytic domain"/>
    <property type="match status" value="1"/>
</dbReference>
<dbReference type="PANTHER" id="PTHR42705">
    <property type="entry name" value="BIFUNCTIONAL NON-HOMOLOGOUS END JOINING PROTEIN LIGD"/>
    <property type="match status" value="1"/>
</dbReference>
<dbReference type="Pfam" id="PF13298">
    <property type="entry name" value="LigD_N"/>
    <property type="match status" value="1"/>
</dbReference>
<evidence type="ECO:0000256" key="23">
    <source>
        <dbReference type="SAM" id="MobiDB-lite"/>
    </source>
</evidence>
<evidence type="ECO:0000256" key="13">
    <source>
        <dbReference type="ARBA" id="ARBA00022932"/>
    </source>
</evidence>
<evidence type="ECO:0000256" key="14">
    <source>
        <dbReference type="ARBA" id="ARBA00023125"/>
    </source>
</evidence>
<evidence type="ECO:0000256" key="12">
    <source>
        <dbReference type="ARBA" id="ARBA00022840"/>
    </source>
</evidence>
<keyword evidence="17" id="KW-0464">Manganese</keyword>
<dbReference type="Pfam" id="PF21686">
    <property type="entry name" value="LigD_Prim-Pol"/>
    <property type="match status" value="1"/>
</dbReference>
<dbReference type="InterPro" id="IPR033649">
    <property type="entry name" value="MtLigD_Pol-like"/>
</dbReference>
<dbReference type="NCBIfam" id="TIGR02779">
    <property type="entry name" value="NHEJ_ligase_lig"/>
    <property type="match status" value="1"/>
</dbReference>
<feature type="region of interest" description="Disordered" evidence="23">
    <location>
        <begin position="812"/>
        <end position="831"/>
    </location>
</feature>
<evidence type="ECO:0000256" key="3">
    <source>
        <dbReference type="ARBA" id="ARBA00022598"/>
    </source>
</evidence>
<dbReference type="OrthoDB" id="9802472at2"/>
<evidence type="ECO:0000256" key="20">
    <source>
        <dbReference type="ARBA" id="ARBA00034003"/>
    </source>
</evidence>
<evidence type="ECO:0000256" key="7">
    <source>
        <dbReference type="ARBA" id="ARBA00022723"/>
    </source>
</evidence>
<sequence>MAGSKQTVSIEGRRLQLSNLDKVLYPATGMTKGDVLAYYSEIAPVMLPHCRDRAATRKRWPNGVGEDGSGQMFFQKDIGEGAPDWVDVRSIQHSDHVNRYPLVNDLATLTWLGQLAALEIHVPQWRFGRGDEKLNPDRLVLDLDPGPGVTPRECAEIARLARGILNDMGLEAFPVTSGSKGIHLYAPLDGTQTSDQVSQVAHELARALEADHPDDIISSMKRSARAGKVFIDWSQNNANKTTIAPYSLRGRAQPTVAAPRTWGELASPRLKHLDHTEVLARVKRRGDPMAGIEAGGDGEKPQRDRLTIYRSKRDSSKTPEPVPAAVAPDDGDAPVFVIQRHDATRLHFDFRLEHDGVLVSWALPKGVPTDPKRNHLAVPTEDHPMEYRFFEGTIPKGEYGGGVVEIWDSGTVQISKWRDDEVIATLTGQPDGGLGGVRKYALFRTDDDPQKPQWMIHLMHSDADSSASPPKPTPKKTPVKSSSKSAAKSATKSTTTTDAATRRAPDGRGRASLKPMLATRGSNAGLGALDEDEWAFEMKWDGMRAIVSVDHGTVRVRSRSGKDVTTAYPELADVADAVMADDAVLDGEIVAVDAAGVPSFSLLQQRMNLTNRREIAKVRQSVPVSLMVFDVLDVNGQPCTSLPYQNRRELLGELIDESTDAPLSVPPAFDGDANAAVAASRQLGLEGVMAKRLDSVYRPGTRSADWLKLPHADTAEVVVIGWRESESDRLGIASLLLAMPRGGALEYAGRVGTGFSNADRRDIRERLSRSERKTPPVEVPAADRRDARWVTPRQVAEISYREQTPEGRLRHPVWRGWRPDKSVDDISPTGA</sequence>